<evidence type="ECO:0000313" key="5">
    <source>
        <dbReference type="EMBL" id="EIQ82005.1"/>
    </source>
</evidence>
<comment type="subcellular location">
    <subcellularLocation>
        <location evidence="1">Cell membrane</location>
        <topology evidence="1">Multi-pass membrane protein</topology>
    </subcellularLocation>
</comment>
<sequence length="46" mass="5234">MRSYLKGYLKETILGPLFNLSEALFELLIPLVIANMIDVQISQHNS</sequence>
<dbReference type="SUPFAM" id="SSF90123">
    <property type="entry name" value="ABC transporter transmembrane region"/>
    <property type="match status" value="1"/>
</dbReference>
<comment type="caution">
    <text evidence="5">The sequence shown here is derived from an EMBL/GenBank/DDBJ whole genome shotgun (WGS) entry which is preliminary data.</text>
</comment>
<gene>
    <name evidence="5" type="ORF">SCAZ3_06355</name>
</gene>
<protein>
    <submittedName>
        <fullName evidence="5">Multidrug ABC transporter permease/ATP-binding protein</fullName>
    </submittedName>
</protein>
<dbReference type="GO" id="GO:0005886">
    <property type="term" value="C:plasma membrane"/>
    <property type="evidence" value="ECO:0007669"/>
    <property type="project" value="UniProtKB-SubCell"/>
</dbReference>
<dbReference type="EMBL" id="AIDX01000001">
    <property type="protein sequence ID" value="EIQ82005.1"/>
    <property type="molecule type" value="Genomic_DNA"/>
</dbReference>
<accession>A0AAV3FSA4</accession>
<dbReference type="GO" id="GO:0005524">
    <property type="term" value="F:ATP binding"/>
    <property type="evidence" value="ECO:0007669"/>
    <property type="project" value="InterPro"/>
</dbReference>
<dbReference type="Proteomes" id="UP000004423">
    <property type="component" value="Unassembled WGS sequence"/>
</dbReference>
<evidence type="ECO:0000256" key="4">
    <source>
        <dbReference type="ARBA" id="ARBA00023136"/>
    </source>
</evidence>
<dbReference type="AlphaFoldDB" id="A0AAV3FSA4"/>
<evidence type="ECO:0000313" key="6">
    <source>
        <dbReference type="Proteomes" id="UP000004423"/>
    </source>
</evidence>
<evidence type="ECO:0000256" key="1">
    <source>
        <dbReference type="ARBA" id="ARBA00004651"/>
    </source>
</evidence>
<evidence type="ECO:0000256" key="2">
    <source>
        <dbReference type="ARBA" id="ARBA00022692"/>
    </source>
</evidence>
<keyword evidence="4" id="KW-0472">Membrane</keyword>
<evidence type="ECO:0000256" key="3">
    <source>
        <dbReference type="ARBA" id="ARBA00022989"/>
    </source>
</evidence>
<organism evidence="5 6">
    <name type="scientific">Streptococcus canis FSL Z3-227</name>
    <dbReference type="NCBI Taxonomy" id="482234"/>
    <lineage>
        <taxon>Bacteria</taxon>
        <taxon>Bacillati</taxon>
        <taxon>Bacillota</taxon>
        <taxon>Bacilli</taxon>
        <taxon>Lactobacillales</taxon>
        <taxon>Streptococcaceae</taxon>
        <taxon>Streptococcus</taxon>
    </lineage>
</organism>
<keyword evidence="3" id="KW-1133">Transmembrane helix</keyword>
<reference evidence="5 6" key="1">
    <citation type="journal article" date="2012" name="PLoS ONE">
        <title>Gene Repertoire Evolution of Streptococcus pyogenes Inferred from Phylogenomic Analysis with Streptococcus canis and Streptococcus dysgalactiae.</title>
        <authorList>
            <person name="Lefebure T."/>
            <person name="Richards V.P."/>
            <person name="Lang P."/>
            <person name="Pavinski-Bitar P."/>
            <person name="Stanhope M.J."/>
        </authorList>
    </citation>
    <scope>NUCLEOTIDE SEQUENCE [LARGE SCALE GENOMIC DNA]</scope>
    <source>
        <strain evidence="5 6">FSL Z3-227</strain>
    </source>
</reference>
<proteinExistence type="predicted"/>
<name>A0AAV3FSA4_STRCB</name>
<dbReference type="InterPro" id="IPR036640">
    <property type="entry name" value="ABC1_TM_sf"/>
</dbReference>
<keyword evidence="2" id="KW-0812">Transmembrane</keyword>